<comment type="caution">
    <text evidence="1">The sequence shown here is derived from an EMBL/GenBank/DDBJ whole genome shotgun (WGS) entry which is preliminary data.</text>
</comment>
<protein>
    <submittedName>
        <fullName evidence="1">Uncharacterized protein</fullName>
    </submittedName>
</protein>
<keyword evidence="2" id="KW-1185">Reference proteome</keyword>
<organism evidence="1 2">
    <name type="scientific">Trichinella murrelli</name>
    <dbReference type="NCBI Taxonomy" id="144512"/>
    <lineage>
        <taxon>Eukaryota</taxon>
        <taxon>Metazoa</taxon>
        <taxon>Ecdysozoa</taxon>
        <taxon>Nematoda</taxon>
        <taxon>Enoplea</taxon>
        <taxon>Dorylaimia</taxon>
        <taxon>Trichinellida</taxon>
        <taxon>Trichinellidae</taxon>
        <taxon>Trichinella</taxon>
    </lineage>
</organism>
<name>A0A0V0SYJ0_9BILA</name>
<proteinExistence type="predicted"/>
<dbReference type="EMBL" id="JYDJ01001570">
    <property type="protein sequence ID" value="KRX31787.1"/>
    <property type="molecule type" value="Genomic_DNA"/>
</dbReference>
<dbReference type="Proteomes" id="UP000055048">
    <property type="component" value="Unassembled WGS sequence"/>
</dbReference>
<gene>
    <name evidence="1" type="ORF">T05_944</name>
</gene>
<evidence type="ECO:0000313" key="2">
    <source>
        <dbReference type="Proteomes" id="UP000055048"/>
    </source>
</evidence>
<reference evidence="1 2" key="1">
    <citation type="submission" date="2015-01" db="EMBL/GenBank/DDBJ databases">
        <title>Evolution of Trichinella species and genotypes.</title>
        <authorList>
            <person name="Korhonen P.K."/>
            <person name="Edoardo P."/>
            <person name="Giuseppe L.R."/>
            <person name="Gasser R.B."/>
        </authorList>
    </citation>
    <scope>NUCLEOTIDE SEQUENCE [LARGE SCALE GENOMIC DNA]</scope>
    <source>
        <strain evidence="1">ISS417</strain>
    </source>
</reference>
<dbReference type="AlphaFoldDB" id="A0A0V0SYJ0"/>
<evidence type="ECO:0000313" key="1">
    <source>
        <dbReference type="EMBL" id="KRX31787.1"/>
    </source>
</evidence>
<accession>A0A0V0SYJ0</accession>
<sequence length="37" mass="4392">MDLSLQEIEHELKRMCDCKEFVYNAIDTAWLTQAAQF</sequence>